<dbReference type="InterPro" id="IPR004089">
    <property type="entry name" value="MCPsignal_dom"/>
</dbReference>
<dbReference type="SUPFAM" id="SSF58104">
    <property type="entry name" value="Methyl-accepting chemotaxis protein (MCP) signaling domain"/>
    <property type="match status" value="1"/>
</dbReference>
<comment type="similarity">
    <text evidence="3">Belongs to the methyl-accepting chemotaxis (MCP) protein family.</text>
</comment>
<dbReference type="CDD" id="cd11386">
    <property type="entry name" value="MCP_signal"/>
    <property type="match status" value="1"/>
</dbReference>
<dbReference type="CDD" id="cd19410">
    <property type="entry name" value="HK9-like_sensor"/>
    <property type="match status" value="1"/>
</dbReference>
<feature type="transmembrane region" description="Helical" evidence="5">
    <location>
        <begin position="12"/>
        <end position="31"/>
    </location>
</feature>
<keyword evidence="9" id="KW-1185">Reference proteome</keyword>
<dbReference type="AlphaFoldDB" id="A0A3R9L176"/>
<evidence type="ECO:0000313" key="8">
    <source>
        <dbReference type="EMBL" id="RSD30672.1"/>
    </source>
</evidence>
<gene>
    <name evidence="8" type="ORF">EJA03_12785</name>
</gene>
<feature type="transmembrane region" description="Helical" evidence="5">
    <location>
        <begin position="189"/>
        <end position="214"/>
    </location>
</feature>
<proteinExistence type="inferred from homology"/>
<evidence type="ECO:0000259" key="6">
    <source>
        <dbReference type="PROSITE" id="PS50111"/>
    </source>
</evidence>
<protein>
    <submittedName>
        <fullName evidence="8">Chemotaxis protein</fullName>
    </submittedName>
</protein>
<evidence type="ECO:0000256" key="5">
    <source>
        <dbReference type="SAM" id="Phobius"/>
    </source>
</evidence>
<evidence type="ECO:0000313" key="9">
    <source>
        <dbReference type="Proteomes" id="UP000269041"/>
    </source>
</evidence>
<dbReference type="EMBL" id="RSFA01000057">
    <property type="protein sequence ID" value="RSD30672.1"/>
    <property type="molecule type" value="Genomic_DNA"/>
</dbReference>
<keyword evidence="5" id="KW-1133">Transmembrane helix</keyword>
<dbReference type="RefSeq" id="WP_125322130.1">
    <property type="nucleotide sequence ID" value="NZ_AP024890.1"/>
</dbReference>
<dbReference type="GO" id="GO:0007165">
    <property type="term" value="P:signal transduction"/>
    <property type="evidence" value="ECO:0007669"/>
    <property type="project" value="UniProtKB-KW"/>
</dbReference>
<dbReference type="PROSITE" id="PS50111">
    <property type="entry name" value="CHEMOTAXIS_TRANSDUC_2"/>
    <property type="match status" value="1"/>
</dbReference>
<dbReference type="PRINTS" id="PR00260">
    <property type="entry name" value="CHEMTRNSDUCR"/>
</dbReference>
<comment type="caution">
    <text evidence="8">The sequence shown here is derived from an EMBL/GenBank/DDBJ whole genome shotgun (WGS) entry which is preliminary data.</text>
</comment>
<organism evidence="8 9">
    <name type="scientific">Vibrio pectenicida</name>
    <dbReference type="NCBI Taxonomy" id="62763"/>
    <lineage>
        <taxon>Bacteria</taxon>
        <taxon>Pseudomonadati</taxon>
        <taxon>Pseudomonadota</taxon>
        <taxon>Gammaproteobacteria</taxon>
        <taxon>Vibrionales</taxon>
        <taxon>Vibrionaceae</taxon>
        <taxon>Vibrio</taxon>
    </lineage>
</organism>
<dbReference type="PANTHER" id="PTHR32089:SF33">
    <property type="entry name" value="TOXIN COREGULATED PILUS BIOSYNTHESIS PROTEIN I"/>
    <property type="match status" value="1"/>
</dbReference>
<dbReference type="SMART" id="SM00283">
    <property type="entry name" value="MA"/>
    <property type="match status" value="1"/>
</dbReference>
<keyword evidence="5" id="KW-0472">Membrane</keyword>
<dbReference type="GO" id="GO:0004888">
    <property type="term" value="F:transmembrane signaling receptor activity"/>
    <property type="evidence" value="ECO:0007669"/>
    <property type="project" value="InterPro"/>
</dbReference>
<feature type="domain" description="Methyl-accepting transducer" evidence="6">
    <location>
        <begin position="269"/>
        <end position="505"/>
    </location>
</feature>
<dbReference type="Gene3D" id="1.10.287.950">
    <property type="entry name" value="Methyl-accepting chemotaxis protein"/>
    <property type="match status" value="1"/>
</dbReference>
<evidence type="ECO:0000256" key="1">
    <source>
        <dbReference type="ARBA" id="ARBA00004370"/>
    </source>
</evidence>
<sequence length="544" mass="59777">MKTLQKLPTKMLIFGALTVIIVGFTSIAILASQSNQNVITSQEQVSKTYMIKGKIDSLLEQILNIETGFRGYMLTKSQSSLMPYKIGIENIKKDMQYLAGIFINNPTDVQTKRLNEIRNLYEEWLSVEIDKGIKLRTSVSDTEVLDFIQQDRRKYVDDMRVIFEKIVGAEDEFLQTRYTALKSSLSSSVFNVIVLSIISCVVSGVFLMIINNLLSSNISEMSQAIRQLAKGTLKPLVLTPSKNEFFKIKQTYNQSIEQLSQLIRELTDSSDNTSAASSHLTQLMQNTADNTQDVLNRVESISTAINELSSTSKEVSSNAVQAEEETKKAISNVKDGNTALDKSIVLTQNINKSVQETASMIEELKNSAVNIGEVTNVISSISEQTNLLALNAAIEAARAGDQGRGFAVVADEVRQLAGKTQESTQNIQEIITKLQEQSEKANNNMIANVASIQESVDLSDNVKSSFDDIAGSVETISGINTLVATASQEQYSVTEEISQSTVAMFDLVNENVGAVDQAKSSATELASLADKQNTELSFFKVEKN</sequence>
<reference evidence="8 9" key="1">
    <citation type="submission" date="2018-12" db="EMBL/GenBank/DDBJ databases">
        <title>Genomic taxonomy of the Vibrionaceae family.</title>
        <authorList>
            <person name="Gomez-Gil B."/>
            <person name="Enciso-Ibarra K."/>
        </authorList>
    </citation>
    <scope>NUCLEOTIDE SEQUENCE [LARGE SCALE GENOMIC DNA]</scope>
    <source>
        <strain evidence="8 9">CAIM 594</strain>
    </source>
</reference>
<dbReference type="OrthoDB" id="5867045at2"/>
<dbReference type="PROSITE" id="PS50885">
    <property type="entry name" value="HAMP"/>
    <property type="match status" value="1"/>
</dbReference>
<dbReference type="FunFam" id="1.10.287.950:FF:000001">
    <property type="entry name" value="Methyl-accepting chemotaxis sensory transducer"/>
    <property type="match status" value="1"/>
</dbReference>
<keyword evidence="2 4" id="KW-0807">Transducer</keyword>
<dbReference type="GO" id="GO:0006935">
    <property type="term" value="P:chemotaxis"/>
    <property type="evidence" value="ECO:0007669"/>
    <property type="project" value="InterPro"/>
</dbReference>
<evidence type="ECO:0000256" key="4">
    <source>
        <dbReference type="PROSITE-ProRule" id="PRU00284"/>
    </source>
</evidence>
<name>A0A3R9L176_9VIBR</name>
<evidence type="ECO:0000256" key="2">
    <source>
        <dbReference type="ARBA" id="ARBA00023224"/>
    </source>
</evidence>
<dbReference type="InterPro" id="IPR003660">
    <property type="entry name" value="HAMP_dom"/>
</dbReference>
<accession>A0A3R9L176</accession>
<dbReference type="Pfam" id="PF00015">
    <property type="entry name" value="MCPsignal"/>
    <property type="match status" value="1"/>
</dbReference>
<evidence type="ECO:0000256" key="3">
    <source>
        <dbReference type="ARBA" id="ARBA00029447"/>
    </source>
</evidence>
<dbReference type="Pfam" id="PF05227">
    <property type="entry name" value="CHASE3"/>
    <property type="match status" value="1"/>
</dbReference>
<comment type="subcellular location">
    <subcellularLocation>
        <location evidence="1">Membrane</location>
    </subcellularLocation>
</comment>
<keyword evidence="5" id="KW-0812">Transmembrane</keyword>
<dbReference type="PANTHER" id="PTHR32089">
    <property type="entry name" value="METHYL-ACCEPTING CHEMOTAXIS PROTEIN MCPB"/>
    <property type="match status" value="1"/>
</dbReference>
<evidence type="ECO:0000259" key="7">
    <source>
        <dbReference type="PROSITE" id="PS50885"/>
    </source>
</evidence>
<feature type="domain" description="HAMP" evidence="7">
    <location>
        <begin position="212"/>
        <end position="264"/>
    </location>
</feature>
<dbReference type="InterPro" id="IPR004090">
    <property type="entry name" value="Chemotax_Me-accpt_rcpt"/>
</dbReference>
<dbReference type="InterPro" id="IPR007891">
    <property type="entry name" value="CHASE3"/>
</dbReference>
<dbReference type="Proteomes" id="UP000269041">
    <property type="component" value="Unassembled WGS sequence"/>
</dbReference>
<dbReference type="GO" id="GO:0016020">
    <property type="term" value="C:membrane"/>
    <property type="evidence" value="ECO:0007669"/>
    <property type="project" value="UniProtKB-SubCell"/>
</dbReference>